<keyword evidence="6 9" id="KW-0560">Oxidoreductase</keyword>
<reference evidence="9 10" key="1">
    <citation type="submission" date="2015-01" db="EMBL/GenBank/DDBJ databases">
        <title>Genome Sequencing of Rickettsiales.</title>
        <authorList>
            <person name="Daugherty S.C."/>
            <person name="Su Q."/>
            <person name="Abolude K."/>
            <person name="Beier-Sexton M."/>
            <person name="Carlyon J.A."/>
            <person name="Carter R."/>
            <person name="Day N.P."/>
            <person name="Dumler S.J."/>
            <person name="Dyachenko V."/>
            <person name="Godinez A."/>
            <person name="Kurtti T.J."/>
            <person name="Lichay M."/>
            <person name="Mullins K.E."/>
            <person name="Ott S."/>
            <person name="Pappas-Brown V."/>
            <person name="Paris D.H."/>
            <person name="Patel P."/>
            <person name="Richards A.L."/>
            <person name="Sadzewicz L."/>
            <person name="Sears K."/>
            <person name="Seidman D."/>
            <person name="Sengamalay N."/>
            <person name="Stenos J."/>
            <person name="Tallon L.J."/>
            <person name="Vincent G."/>
            <person name="Fraser C.M."/>
            <person name="Munderloh U."/>
            <person name="Dunning-Hotopp J.C."/>
        </authorList>
    </citation>
    <scope>NUCLEOTIDE SEQUENCE [LARGE SCALE GENOMIC DNA]</scope>
    <source>
        <strain evidence="9 10">Ect</strain>
    </source>
</reference>
<comment type="pathway">
    <text evidence="2">Cofactor biosynthesis; ubiquinone biosynthesis.</text>
</comment>
<dbReference type="NCBIfam" id="TIGR01988">
    <property type="entry name" value="Ubi-OHases"/>
    <property type="match status" value="1"/>
</dbReference>
<evidence type="ECO:0000256" key="5">
    <source>
        <dbReference type="ARBA" id="ARBA00022827"/>
    </source>
</evidence>
<dbReference type="GO" id="GO:0008681">
    <property type="term" value="F:2-octaprenyl-6-methoxyphenol hydroxylase activity"/>
    <property type="evidence" value="ECO:0007669"/>
    <property type="project" value="InterPro"/>
</dbReference>
<dbReference type="InterPro" id="IPR011295">
    <property type="entry name" value="UbiH"/>
</dbReference>
<dbReference type="InterPro" id="IPR010971">
    <property type="entry name" value="UbiH/COQ6"/>
</dbReference>
<keyword evidence="5" id="KW-0274">FAD</keyword>
<dbReference type="InterPro" id="IPR036188">
    <property type="entry name" value="FAD/NAD-bd_sf"/>
</dbReference>
<dbReference type="Pfam" id="PF01494">
    <property type="entry name" value="FAD_binding_3"/>
    <property type="match status" value="1"/>
</dbReference>
<dbReference type="InterPro" id="IPR005728">
    <property type="entry name" value="RPE1"/>
</dbReference>
<evidence type="ECO:0000256" key="3">
    <source>
        <dbReference type="ARBA" id="ARBA00005349"/>
    </source>
</evidence>
<dbReference type="SUPFAM" id="SSF51905">
    <property type="entry name" value="FAD/NAD(P)-binding domain"/>
    <property type="match status" value="1"/>
</dbReference>
<comment type="similarity">
    <text evidence="3">Belongs to the UbiH/COQ6 family.</text>
</comment>
<dbReference type="NCBIfam" id="TIGR01045">
    <property type="entry name" value="RPE1"/>
    <property type="match status" value="1"/>
</dbReference>
<dbReference type="Proteomes" id="UP000033591">
    <property type="component" value="Unassembled WGS sequence"/>
</dbReference>
<dbReference type="UniPathway" id="UPA00232"/>
<dbReference type="GO" id="GO:0006744">
    <property type="term" value="P:ubiquinone biosynthetic process"/>
    <property type="evidence" value="ECO:0007669"/>
    <property type="project" value="UniProtKB-UniPathway"/>
</dbReference>
<dbReference type="PRINTS" id="PR00420">
    <property type="entry name" value="RNGMNOXGNASE"/>
</dbReference>
<protein>
    <submittedName>
        <fullName evidence="9">2-polyprenyl-6-methoxyphenol 4-hydroxylase</fullName>
        <ecNumber evidence="9">1.14.13.-</ecNumber>
    </submittedName>
</protein>
<evidence type="ECO:0000259" key="8">
    <source>
        <dbReference type="Pfam" id="PF01494"/>
    </source>
</evidence>
<dbReference type="InterPro" id="IPR002938">
    <property type="entry name" value="FAD-bd"/>
</dbReference>
<dbReference type="Gene3D" id="3.50.50.60">
    <property type="entry name" value="FAD/NAD(P)-binding domain"/>
    <property type="match status" value="2"/>
</dbReference>
<evidence type="ECO:0000256" key="2">
    <source>
        <dbReference type="ARBA" id="ARBA00004749"/>
    </source>
</evidence>
<dbReference type="PANTHER" id="PTHR43876">
    <property type="entry name" value="UBIQUINONE BIOSYNTHESIS MONOOXYGENASE COQ6, MITOCHONDRIAL"/>
    <property type="match status" value="1"/>
</dbReference>
<comment type="cofactor">
    <cofactor evidence="1">
        <name>FAD</name>
        <dbReference type="ChEBI" id="CHEBI:57692"/>
    </cofactor>
</comment>
<keyword evidence="4" id="KW-0285">Flavoprotein</keyword>
<dbReference type="NCBIfam" id="NF005148">
    <property type="entry name" value="PRK06617.1"/>
    <property type="match status" value="1"/>
</dbReference>
<evidence type="ECO:0000256" key="1">
    <source>
        <dbReference type="ARBA" id="ARBA00001974"/>
    </source>
</evidence>
<accession>A0A0F3PGM9</accession>
<dbReference type="PROSITE" id="PS01304">
    <property type="entry name" value="UBIH"/>
    <property type="match status" value="1"/>
</dbReference>
<evidence type="ECO:0000256" key="6">
    <source>
        <dbReference type="ARBA" id="ARBA00023002"/>
    </source>
</evidence>
<evidence type="ECO:0000256" key="7">
    <source>
        <dbReference type="ARBA" id="ARBA00023033"/>
    </source>
</evidence>
<evidence type="ECO:0000313" key="10">
    <source>
        <dbReference type="Proteomes" id="UP000033591"/>
    </source>
</evidence>
<dbReference type="PANTHER" id="PTHR43876:SF7">
    <property type="entry name" value="UBIQUINONE BIOSYNTHESIS MONOOXYGENASE COQ6, MITOCHONDRIAL"/>
    <property type="match status" value="1"/>
</dbReference>
<dbReference type="PATRIC" id="fig|1359199.3.peg.1514"/>
<dbReference type="NCBIfam" id="TIGR01984">
    <property type="entry name" value="UbiH"/>
    <property type="match status" value="1"/>
</dbReference>
<feature type="domain" description="FAD-binding" evidence="8">
    <location>
        <begin position="82"/>
        <end position="382"/>
    </location>
</feature>
<dbReference type="EC" id="1.14.13.-" evidence="9"/>
<dbReference type="EMBL" id="LAOC01000001">
    <property type="protein sequence ID" value="KJV79535.1"/>
    <property type="molecule type" value="Genomic_DNA"/>
</dbReference>
<organism evidence="9 10">
    <name type="scientific">Rickettsia rhipicephali str. Ect</name>
    <dbReference type="NCBI Taxonomy" id="1359199"/>
    <lineage>
        <taxon>Bacteria</taxon>
        <taxon>Pseudomonadati</taxon>
        <taxon>Pseudomonadota</taxon>
        <taxon>Alphaproteobacteria</taxon>
        <taxon>Rickettsiales</taxon>
        <taxon>Rickettsiaceae</taxon>
        <taxon>Rickettsieae</taxon>
        <taxon>Rickettsia</taxon>
        <taxon>spotted fever group</taxon>
    </lineage>
</organism>
<dbReference type="GO" id="GO:0071949">
    <property type="term" value="F:FAD binding"/>
    <property type="evidence" value="ECO:0007669"/>
    <property type="project" value="InterPro"/>
</dbReference>
<sequence>MDIAIIYFLLSFIATNGYLKYFINESNEKKQIDRHLSKFAYREEFVGDTKRSTAAYTSVREDASIGSTHKLPLEVEFGKMSNTVILGCGLSGMLTALSFAQKGIKTTIFESKSVKSPEFFKDIRTTALTPHSKNFLFSIDIWEELEKCVAEMQDIYVVDNKASEILDLRNDVDAVLGYVVKNSDFKKVLLSKITNNPLITLIDNNQCQEVISHNDYSIIKFDDKQIKCNLLIICDGANSKVRSHYFANEIEKPYQTALTFNIKHEKPHENCAMEHFLPLGPFALLPLKDQYASSVIWSTSSDQAVLIVNLPVEEVRFLTQRNAGNSLGKIIIDSEISSFPLKARIANRYFHNRIVLIADTAHTVHPLAGQGLNQGIKDIEILSMIVSNNGTLQEYQKLRQEDNFIMYKLTDELNNIFSNYSKNLRCLRQIGFKVINNFKPVKNLITSYAMGKR</sequence>
<gene>
    <name evidence="9" type="primary">ubiH</name>
    <name evidence="9" type="ORF">RMAECT_1533</name>
</gene>
<dbReference type="AlphaFoldDB" id="A0A0F3PGM9"/>
<keyword evidence="7" id="KW-0503">Monooxygenase</keyword>
<dbReference type="InterPro" id="IPR018168">
    <property type="entry name" value="Ubi_Hdrlase_CS"/>
</dbReference>
<proteinExistence type="inferred from homology"/>
<evidence type="ECO:0000256" key="4">
    <source>
        <dbReference type="ARBA" id="ARBA00022630"/>
    </source>
</evidence>
<dbReference type="InterPro" id="IPR051205">
    <property type="entry name" value="UbiH/COQ6_monooxygenase"/>
</dbReference>
<evidence type="ECO:0000313" key="9">
    <source>
        <dbReference type="EMBL" id="KJV79535.1"/>
    </source>
</evidence>
<name>A0A0F3PGM9_RICRH</name>
<comment type="caution">
    <text evidence="9">The sequence shown here is derived from an EMBL/GenBank/DDBJ whole genome shotgun (WGS) entry which is preliminary data.</text>
</comment>